<reference evidence="2 3" key="1">
    <citation type="submission" date="2017-09" db="EMBL/GenBank/DDBJ databases">
        <title>Depth-based differentiation of microbial function through sediment-hosted aquifers and enrichment of novel symbionts in the deep terrestrial subsurface.</title>
        <authorList>
            <person name="Probst A.J."/>
            <person name="Ladd B."/>
            <person name="Jarett J.K."/>
            <person name="Geller-Mcgrath D.E."/>
            <person name="Sieber C.M."/>
            <person name="Emerson J.B."/>
            <person name="Anantharaman K."/>
            <person name="Thomas B.C."/>
            <person name="Malmstrom R."/>
            <person name="Stieglmeier M."/>
            <person name="Klingl A."/>
            <person name="Woyke T."/>
            <person name="Ryan C.M."/>
            <person name="Banfield J.F."/>
        </authorList>
    </citation>
    <scope>NUCLEOTIDE SEQUENCE [LARGE SCALE GENOMIC DNA]</scope>
    <source>
        <strain evidence="2">CG23_combo_of_CG06-09_8_20_14_all_49_15</strain>
    </source>
</reference>
<comment type="caution">
    <text evidence="2">The sequence shown here is derived from an EMBL/GenBank/DDBJ whole genome shotgun (WGS) entry which is preliminary data.</text>
</comment>
<evidence type="ECO:0000313" key="3">
    <source>
        <dbReference type="Proteomes" id="UP000230729"/>
    </source>
</evidence>
<dbReference type="SUPFAM" id="SSF69572">
    <property type="entry name" value="Activating enzymes of the ubiquitin-like proteins"/>
    <property type="match status" value="1"/>
</dbReference>
<proteinExistence type="predicted"/>
<name>A0A2G9ZKY3_9BACT</name>
<dbReference type="InterPro" id="IPR000594">
    <property type="entry name" value="ThiF_NAD_FAD-bd"/>
</dbReference>
<dbReference type="Proteomes" id="UP000230729">
    <property type="component" value="Unassembled WGS sequence"/>
</dbReference>
<dbReference type="Gene3D" id="3.40.50.720">
    <property type="entry name" value="NAD(P)-binding Rossmann-like Domain"/>
    <property type="match status" value="1"/>
</dbReference>
<sequence>MWMKFIRALSRSRIGIGVKKRKGYTVANNNPQVAQPRERRVVVVGLGGIGSWVVQALCPFLNFSEDTWTLVLVDGDEYEGEKNRTRQVFDEIGAKAEVQAGWVARKFPRLRVQAITQYISADGTENTYPVSESICSGDVVFSCLDNHKTRKMLADHCVRLRDMTLISGGNEYTDGNVQVFVRRQGQDLTCRLEKYHPELAQPSDKAPWEMSCEELAASSPQLIFTNLTAATFMLNAFYALEQKKFQWDKPEVYFDIMANAATPRVRK</sequence>
<dbReference type="GO" id="GO:0008641">
    <property type="term" value="F:ubiquitin-like modifier activating enzyme activity"/>
    <property type="evidence" value="ECO:0007669"/>
    <property type="project" value="InterPro"/>
</dbReference>
<dbReference type="InterPro" id="IPR035985">
    <property type="entry name" value="Ubiquitin-activating_enz"/>
</dbReference>
<organism evidence="2 3">
    <name type="scientific">Candidatus Falkowbacteria bacterium CG23_combo_of_CG06-09_8_20_14_all_49_15</name>
    <dbReference type="NCBI Taxonomy" id="1974572"/>
    <lineage>
        <taxon>Bacteria</taxon>
        <taxon>Candidatus Falkowiibacteriota</taxon>
    </lineage>
</organism>
<dbReference type="AlphaFoldDB" id="A0A2G9ZKY3"/>
<feature type="domain" description="THIF-type NAD/FAD binding fold" evidence="1">
    <location>
        <begin position="37"/>
        <end position="195"/>
    </location>
</feature>
<dbReference type="Pfam" id="PF00899">
    <property type="entry name" value="ThiF"/>
    <property type="match status" value="1"/>
</dbReference>
<evidence type="ECO:0000313" key="2">
    <source>
        <dbReference type="EMBL" id="PIP33843.1"/>
    </source>
</evidence>
<protein>
    <recommendedName>
        <fullName evidence="1">THIF-type NAD/FAD binding fold domain-containing protein</fullName>
    </recommendedName>
</protein>
<gene>
    <name evidence="2" type="ORF">COX22_02215</name>
</gene>
<evidence type="ECO:0000259" key="1">
    <source>
        <dbReference type="Pfam" id="PF00899"/>
    </source>
</evidence>
<accession>A0A2G9ZKY3</accession>
<dbReference type="EMBL" id="PCSD01000046">
    <property type="protein sequence ID" value="PIP33843.1"/>
    <property type="molecule type" value="Genomic_DNA"/>
</dbReference>